<comment type="function">
    <text evidence="1">Part of the ABC transporter complex PstSACB involved in phosphate import.</text>
</comment>
<reference evidence="10" key="1">
    <citation type="submission" date="2012-06" db="EMBL/GenBank/DDBJ databases">
        <title>Complete sequence of chromosome of Desulfomonile tiedjei DSM 6799.</title>
        <authorList>
            <person name="Lucas S."/>
            <person name="Copeland A."/>
            <person name="Lapidus A."/>
            <person name="Glavina del Rio T."/>
            <person name="Dalin E."/>
            <person name="Tice H."/>
            <person name="Bruce D."/>
            <person name="Goodwin L."/>
            <person name="Pitluck S."/>
            <person name="Peters L."/>
            <person name="Ovchinnikova G."/>
            <person name="Zeytun A."/>
            <person name="Lu M."/>
            <person name="Kyrpides N."/>
            <person name="Mavromatis K."/>
            <person name="Ivanova N."/>
            <person name="Brettin T."/>
            <person name="Detter J.C."/>
            <person name="Han C."/>
            <person name="Larimer F."/>
            <person name="Land M."/>
            <person name="Hauser L."/>
            <person name="Markowitz V."/>
            <person name="Cheng J.-F."/>
            <person name="Hugenholtz P."/>
            <person name="Woyke T."/>
            <person name="Wu D."/>
            <person name="Spring S."/>
            <person name="Schroeder M."/>
            <person name="Brambilla E."/>
            <person name="Klenk H.-P."/>
            <person name="Eisen J.A."/>
        </authorList>
    </citation>
    <scope>NUCLEOTIDE SEQUENCE [LARGE SCALE GENOMIC DNA]</scope>
    <source>
        <strain evidence="10">ATCC 49306 / DSM 6799 / DCB-1</strain>
    </source>
</reference>
<dbReference type="Proteomes" id="UP000006055">
    <property type="component" value="Chromosome"/>
</dbReference>
<evidence type="ECO:0000256" key="4">
    <source>
        <dbReference type="ARBA" id="ARBA00022448"/>
    </source>
</evidence>
<dbReference type="PROSITE" id="PS51257">
    <property type="entry name" value="PROKAR_LIPOPROTEIN"/>
    <property type="match status" value="1"/>
</dbReference>
<evidence type="ECO:0000256" key="3">
    <source>
        <dbReference type="ARBA" id="ARBA00011529"/>
    </source>
</evidence>
<keyword evidence="10" id="KW-1185">Reference proteome</keyword>
<keyword evidence="7" id="KW-0732">Signal</keyword>
<dbReference type="NCBIfam" id="TIGR00975">
    <property type="entry name" value="3a0107s03"/>
    <property type="match status" value="1"/>
</dbReference>
<evidence type="ECO:0000313" key="9">
    <source>
        <dbReference type="EMBL" id="AFM26194.1"/>
    </source>
</evidence>
<sequence>MIARSQSIIIVMTLIALFLVACGQNAPETTKPQAEVQISGAGATFPAPLYRKWIEEYQKNNPDKAIFYESVGSGEGTKRFLKEQVDFGASDAAMSDEEMTKVNRGVKLIPATAGIIVLAYNLKGLNGILRLPRDVYVGIFAGTIKTWNDPRIQQANPGLSLPAASIILVTRVDSSGTTFAFTNHLSAVSKEWRDRGPGVSKLVNWPPNAMAARGNEGVAGRIKMSDGAIGYVEYGFAQRAGLAFALVENKSGKFVEPLPSNGQAALMNSAEHMPANLRMFLPDPTGENSYPIVTYTWLMLYETYSDGAKGGLVKNFVHWALDEGQHYSEALGFCSLPTRIVGLATKAVDEVR</sequence>
<dbReference type="InterPro" id="IPR050962">
    <property type="entry name" value="Phosphate-bind_PstS"/>
</dbReference>
<protein>
    <recommendedName>
        <fullName evidence="6">Phosphate-binding protein</fullName>
    </recommendedName>
</protein>
<dbReference type="Pfam" id="PF12849">
    <property type="entry name" value="PBP_like_2"/>
    <property type="match status" value="1"/>
</dbReference>
<evidence type="ECO:0000256" key="2">
    <source>
        <dbReference type="ARBA" id="ARBA00008725"/>
    </source>
</evidence>
<dbReference type="InterPro" id="IPR005673">
    <property type="entry name" value="ABC_phos-bd_PstS"/>
</dbReference>
<dbReference type="HOGENOM" id="CLU_034528_1_1_7"/>
<keyword evidence="4 6" id="KW-0813">Transport</keyword>
<evidence type="ECO:0000313" key="10">
    <source>
        <dbReference type="Proteomes" id="UP000006055"/>
    </source>
</evidence>
<dbReference type="AlphaFoldDB" id="I4C9F3"/>
<organism evidence="9 10">
    <name type="scientific">Desulfomonile tiedjei (strain ATCC 49306 / DSM 6799 / DCB-1)</name>
    <dbReference type="NCBI Taxonomy" id="706587"/>
    <lineage>
        <taxon>Bacteria</taxon>
        <taxon>Pseudomonadati</taxon>
        <taxon>Thermodesulfobacteriota</taxon>
        <taxon>Desulfomonilia</taxon>
        <taxon>Desulfomonilales</taxon>
        <taxon>Desulfomonilaceae</taxon>
        <taxon>Desulfomonile</taxon>
    </lineage>
</organism>
<dbReference type="GO" id="GO:0043190">
    <property type="term" value="C:ATP-binding cassette (ABC) transporter complex"/>
    <property type="evidence" value="ECO:0007669"/>
    <property type="project" value="InterPro"/>
</dbReference>
<dbReference type="STRING" id="706587.Desti_3544"/>
<feature type="signal peptide" evidence="7">
    <location>
        <begin position="1"/>
        <end position="26"/>
    </location>
</feature>
<dbReference type="PANTHER" id="PTHR42996:SF1">
    <property type="entry name" value="PHOSPHATE-BINDING PROTEIN PSTS"/>
    <property type="match status" value="1"/>
</dbReference>
<keyword evidence="5 6" id="KW-0592">Phosphate transport</keyword>
<dbReference type="eggNOG" id="COG0226">
    <property type="taxonomic scope" value="Bacteria"/>
</dbReference>
<evidence type="ECO:0000259" key="8">
    <source>
        <dbReference type="Pfam" id="PF12849"/>
    </source>
</evidence>
<dbReference type="OrthoDB" id="9801510at2"/>
<evidence type="ECO:0000256" key="7">
    <source>
        <dbReference type="SAM" id="SignalP"/>
    </source>
</evidence>
<dbReference type="GO" id="GO:0042301">
    <property type="term" value="F:phosphate ion binding"/>
    <property type="evidence" value="ECO:0007669"/>
    <property type="project" value="InterPro"/>
</dbReference>
<comment type="subunit">
    <text evidence="3">The complex is composed of two ATP-binding proteins (PstB), two transmembrane proteins (PstC and PstA) and a solute-binding protein (PstS).</text>
</comment>
<name>I4C9F3_DESTA</name>
<dbReference type="PATRIC" id="fig|706587.4.peg.4030"/>
<dbReference type="InterPro" id="IPR024370">
    <property type="entry name" value="PBP_domain"/>
</dbReference>
<dbReference type="RefSeq" id="WP_014811325.1">
    <property type="nucleotide sequence ID" value="NC_018025.1"/>
</dbReference>
<dbReference type="Gene3D" id="3.40.190.10">
    <property type="entry name" value="Periplasmic binding protein-like II"/>
    <property type="match status" value="2"/>
</dbReference>
<dbReference type="GO" id="GO:0035435">
    <property type="term" value="P:phosphate ion transmembrane transport"/>
    <property type="evidence" value="ECO:0007669"/>
    <property type="project" value="InterPro"/>
</dbReference>
<dbReference type="PANTHER" id="PTHR42996">
    <property type="entry name" value="PHOSPHATE-BINDING PROTEIN PSTS"/>
    <property type="match status" value="1"/>
</dbReference>
<evidence type="ECO:0000256" key="1">
    <source>
        <dbReference type="ARBA" id="ARBA00002841"/>
    </source>
</evidence>
<accession>I4C9F3</accession>
<evidence type="ECO:0000256" key="5">
    <source>
        <dbReference type="ARBA" id="ARBA00022592"/>
    </source>
</evidence>
<proteinExistence type="inferred from homology"/>
<comment type="similarity">
    <text evidence="2 6">Belongs to the PstS family.</text>
</comment>
<dbReference type="KEGG" id="dti:Desti_3544"/>
<feature type="chain" id="PRO_5003687080" description="Phosphate-binding protein" evidence="7">
    <location>
        <begin position="27"/>
        <end position="352"/>
    </location>
</feature>
<dbReference type="SUPFAM" id="SSF53850">
    <property type="entry name" value="Periplasmic binding protein-like II"/>
    <property type="match status" value="1"/>
</dbReference>
<dbReference type="EMBL" id="CP003360">
    <property type="protein sequence ID" value="AFM26194.1"/>
    <property type="molecule type" value="Genomic_DNA"/>
</dbReference>
<dbReference type="CDD" id="cd13565">
    <property type="entry name" value="PBP2_PstS"/>
    <property type="match status" value="1"/>
</dbReference>
<gene>
    <name evidence="9" type="ordered locus">Desti_3544</name>
</gene>
<evidence type="ECO:0000256" key="6">
    <source>
        <dbReference type="PIRNR" id="PIRNR002756"/>
    </source>
</evidence>
<dbReference type="PIRSF" id="PIRSF002756">
    <property type="entry name" value="PstS"/>
    <property type="match status" value="1"/>
</dbReference>
<feature type="domain" description="PBP" evidence="8">
    <location>
        <begin position="31"/>
        <end position="322"/>
    </location>
</feature>